<dbReference type="Gene3D" id="1.10.4030.10">
    <property type="entry name" value="Porin chaperone SurA, peptide-binding domain"/>
    <property type="match status" value="1"/>
</dbReference>
<evidence type="ECO:0000313" key="9">
    <source>
        <dbReference type="Proteomes" id="UP000199163"/>
    </source>
</evidence>
<dbReference type="InterPro" id="IPR050245">
    <property type="entry name" value="PrsA_foldase"/>
</dbReference>
<evidence type="ECO:0000256" key="1">
    <source>
        <dbReference type="ARBA" id="ARBA00000971"/>
    </source>
</evidence>
<keyword evidence="4" id="KW-0697">Rotamase</keyword>
<keyword evidence="3 7" id="KW-0732">Signal</keyword>
<dbReference type="STRING" id="568899.SAMN05192534_11815"/>
<organism evidence="8 9">
    <name type="scientific">Alteribacillus persepolensis</name>
    <dbReference type="NCBI Taxonomy" id="568899"/>
    <lineage>
        <taxon>Bacteria</taxon>
        <taxon>Bacillati</taxon>
        <taxon>Bacillota</taxon>
        <taxon>Bacilli</taxon>
        <taxon>Bacillales</taxon>
        <taxon>Bacillaceae</taxon>
        <taxon>Alteribacillus</taxon>
    </lineage>
</organism>
<dbReference type="Proteomes" id="UP000199163">
    <property type="component" value="Unassembled WGS sequence"/>
</dbReference>
<dbReference type="EMBL" id="FNDK01000018">
    <property type="protein sequence ID" value="SDI00619.1"/>
    <property type="molecule type" value="Genomic_DNA"/>
</dbReference>
<feature type="region of interest" description="Disordered" evidence="6">
    <location>
        <begin position="192"/>
        <end position="218"/>
    </location>
</feature>
<evidence type="ECO:0000256" key="6">
    <source>
        <dbReference type="SAM" id="MobiDB-lite"/>
    </source>
</evidence>
<evidence type="ECO:0000313" key="8">
    <source>
        <dbReference type="EMBL" id="SDI00619.1"/>
    </source>
</evidence>
<reference evidence="8 9" key="1">
    <citation type="submission" date="2016-10" db="EMBL/GenBank/DDBJ databases">
        <authorList>
            <person name="de Groot N.N."/>
        </authorList>
    </citation>
    <scope>NUCLEOTIDE SEQUENCE [LARGE SCALE GENOMIC DNA]</scope>
    <source>
        <strain evidence="8 9">DSM 21632</strain>
    </source>
</reference>
<dbReference type="Pfam" id="PF13624">
    <property type="entry name" value="SurA_N_3"/>
    <property type="match status" value="1"/>
</dbReference>
<dbReference type="InterPro" id="IPR027304">
    <property type="entry name" value="Trigger_fact/SurA_dom_sf"/>
</dbReference>
<feature type="compositionally biased region" description="Polar residues" evidence="6">
    <location>
        <begin position="204"/>
        <end position="213"/>
    </location>
</feature>
<protein>
    <recommendedName>
        <fullName evidence="2">peptidylprolyl isomerase</fullName>
        <ecNumber evidence="2">5.2.1.8</ecNumber>
    </recommendedName>
</protein>
<dbReference type="SUPFAM" id="SSF109998">
    <property type="entry name" value="Triger factor/SurA peptide-binding domain-like"/>
    <property type="match status" value="1"/>
</dbReference>
<sequence length="259" mass="28548">MSKKWLLSAAFAISISMLAACGGDEGEEGNGGEENAQEETEQGEGQGEGQGQEQAEMPEPDIDSVPDVVAEVNGESITKEEFTTTYESQFQRAAMQSQMTGQEVDQDQLKQQVAEGMVGTELLIQEAGDRGFEASEEDVNQLVDELVEQNGMESQDDLFAAFEEQGMSEDEIMSQIETQVKIDQLIAEEAGDVEPTEEELQEAYDQTTAQQEQMGVEDIPSFEEMKADLTEQVKMQKENEAAQTLIEQLREDADVTVHV</sequence>
<accession>A0A1G8H228</accession>
<feature type="region of interest" description="Disordered" evidence="6">
    <location>
        <begin position="21"/>
        <end position="84"/>
    </location>
</feature>
<proteinExistence type="predicted"/>
<feature type="chain" id="PRO_5038881690" description="peptidylprolyl isomerase" evidence="7">
    <location>
        <begin position="20"/>
        <end position="259"/>
    </location>
</feature>
<keyword evidence="9" id="KW-1185">Reference proteome</keyword>
<name>A0A1G8H228_9BACI</name>
<evidence type="ECO:0000256" key="2">
    <source>
        <dbReference type="ARBA" id="ARBA00013194"/>
    </source>
</evidence>
<feature type="compositionally biased region" description="Acidic residues" evidence="6">
    <location>
        <begin position="192"/>
        <end position="202"/>
    </location>
</feature>
<dbReference type="EC" id="5.2.1.8" evidence="2"/>
<gene>
    <name evidence="8" type="ORF">SAMN05192534_11815</name>
</gene>
<evidence type="ECO:0000256" key="4">
    <source>
        <dbReference type="ARBA" id="ARBA00023110"/>
    </source>
</evidence>
<dbReference type="AlphaFoldDB" id="A0A1G8H228"/>
<comment type="catalytic activity">
    <reaction evidence="1">
        <text>[protein]-peptidylproline (omega=180) = [protein]-peptidylproline (omega=0)</text>
        <dbReference type="Rhea" id="RHEA:16237"/>
        <dbReference type="Rhea" id="RHEA-COMP:10747"/>
        <dbReference type="Rhea" id="RHEA-COMP:10748"/>
        <dbReference type="ChEBI" id="CHEBI:83833"/>
        <dbReference type="ChEBI" id="CHEBI:83834"/>
        <dbReference type="EC" id="5.2.1.8"/>
    </reaction>
</comment>
<dbReference type="PANTHER" id="PTHR47245:SF1">
    <property type="entry name" value="FOLDASE PROTEIN PRSA"/>
    <property type="match status" value="1"/>
</dbReference>
<dbReference type="GO" id="GO:0003755">
    <property type="term" value="F:peptidyl-prolyl cis-trans isomerase activity"/>
    <property type="evidence" value="ECO:0007669"/>
    <property type="project" value="UniProtKB-KW"/>
</dbReference>
<evidence type="ECO:0000256" key="7">
    <source>
        <dbReference type="SAM" id="SignalP"/>
    </source>
</evidence>
<dbReference type="PROSITE" id="PS51257">
    <property type="entry name" value="PROKAR_LIPOPROTEIN"/>
    <property type="match status" value="1"/>
</dbReference>
<feature type="signal peptide" evidence="7">
    <location>
        <begin position="1"/>
        <end position="19"/>
    </location>
</feature>
<keyword evidence="5" id="KW-0413">Isomerase</keyword>
<evidence type="ECO:0000256" key="3">
    <source>
        <dbReference type="ARBA" id="ARBA00022729"/>
    </source>
</evidence>
<evidence type="ECO:0000256" key="5">
    <source>
        <dbReference type="ARBA" id="ARBA00023235"/>
    </source>
</evidence>
<feature type="compositionally biased region" description="Acidic residues" evidence="6">
    <location>
        <begin position="24"/>
        <end position="42"/>
    </location>
</feature>
<dbReference type="PANTHER" id="PTHR47245">
    <property type="entry name" value="PEPTIDYLPROLYL ISOMERASE"/>
    <property type="match status" value="1"/>
</dbReference>